<dbReference type="GO" id="GO:0005525">
    <property type="term" value="F:GTP binding"/>
    <property type="evidence" value="ECO:0007669"/>
    <property type="project" value="UniProtKB-UniRule"/>
</dbReference>
<dbReference type="GO" id="GO:0046872">
    <property type="term" value="F:metal ion binding"/>
    <property type="evidence" value="ECO:0007669"/>
    <property type="project" value="UniProtKB-KW"/>
</dbReference>
<dbReference type="PANTHER" id="PTHR19136:SF81">
    <property type="entry name" value="MOLYBDENUM COFACTOR GUANYLYLTRANSFERASE"/>
    <property type="match status" value="1"/>
</dbReference>
<keyword evidence="1 8" id="KW-0963">Cytoplasm</keyword>
<comment type="subcellular location">
    <subcellularLocation>
        <location evidence="8">Cytoplasm</location>
    </subcellularLocation>
</comment>
<evidence type="ECO:0000259" key="9">
    <source>
        <dbReference type="Pfam" id="PF12804"/>
    </source>
</evidence>
<dbReference type="GO" id="GO:0006777">
    <property type="term" value="P:Mo-molybdopterin cofactor biosynthetic process"/>
    <property type="evidence" value="ECO:0007669"/>
    <property type="project" value="UniProtKB-KW"/>
</dbReference>
<dbReference type="InterPro" id="IPR013482">
    <property type="entry name" value="Molybde_CF_guanTrfase"/>
</dbReference>
<evidence type="ECO:0000256" key="3">
    <source>
        <dbReference type="ARBA" id="ARBA00022723"/>
    </source>
</evidence>
<protein>
    <recommendedName>
        <fullName evidence="8">Probable molybdenum cofactor guanylyltransferase</fullName>
        <shortName evidence="8">MoCo guanylyltransferase</shortName>
        <ecNumber evidence="8">2.7.7.77</ecNumber>
    </recommendedName>
    <alternativeName>
        <fullName evidence="8">GTP:molybdopterin guanylyltransferase</fullName>
    </alternativeName>
    <alternativeName>
        <fullName evidence="8">Mo-MPT guanylyltransferase</fullName>
    </alternativeName>
    <alternativeName>
        <fullName evidence="8">Molybdopterin guanylyltransferase</fullName>
    </alternativeName>
    <alternativeName>
        <fullName evidence="8">Molybdopterin-guanine dinucleotide synthase</fullName>
        <shortName evidence="8">MGD synthase</shortName>
    </alternativeName>
</protein>
<evidence type="ECO:0000313" key="10">
    <source>
        <dbReference type="EMBL" id="SMC02778.1"/>
    </source>
</evidence>
<proteinExistence type="inferred from homology"/>
<feature type="binding site" evidence="8">
    <location>
        <position position="96"/>
    </location>
    <ligand>
        <name>GTP</name>
        <dbReference type="ChEBI" id="CHEBI:37565"/>
    </ligand>
</feature>
<dbReference type="InterPro" id="IPR029044">
    <property type="entry name" value="Nucleotide-diphossugar_trans"/>
</dbReference>
<evidence type="ECO:0000256" key="8">
    <source>
        <dbReference type="HAMAP-Rule" id="MF_00316"/>
    </source>
</evidence>
<keyword evidence="4 8" id="KW-0547">Nucleotide-binding</keyword>
<keyword evidence="6 8" id="KW-0342">GTP-binding</keyword>
<evidence type="ECO:0000256" key="4">
    <source>
        <dbReference type="ARBA" id="ARBA00022741"/>
    </source>
</evidence>
<comment type="domain">
    <text evidence="8">The N-terminal domain determines nucleotide recognition and specific binding, while the C-terminal domain determines the specific binding to the target protein.</text>
</comment>
<feature type="binding site" evidence="8">
    <location>
        <position position="67"/>
    </location>
    <ligand>
        <name>GTP</name>
        <dbReference type="ChEBI" id="CHEBI:37565"/>
    </ligand>
</feature>
<dbReference type="Proteomes" id="UP000192660">
    <property type="component" value="Unassembled WGS sequence"/>
</dbReference>
<comment type="function">
    <text evidence="8">Transfers a GMP moiety from GTP to Mo-molybdopterin (Mo-MPT) cofactor (Moco or molybdenum cofactor) to form Mo-molybdopterin guanine dinucleotide (Mo-MGD) cofactor.</text>
</comment>
<accession>A0A1W1W8Z8</accession>
<organism evidence="10 11">
    <name type="scientific">Sulfobacillus thermosulfidooxidans (strain DSM 9293 / VKM B-1269 / AT-1)</name>
    <dbReference type="NCBI Taxonomy" id="929705"/>
    <lineage>
        <taxon>Bacteria</taxon>
        <taxon>Bacillati</taxon>
        <taxon>Bacillota</taxon>
        <taxon>Clostridia</taxon>
        <taxon>Eubacteriales</taxon>
        <taxon>Clostridiales Family XVII. Incertae Sedis</taxon>
        <taxon>Sulfobacillus</taxon>
    </lineage>
</organism>
<evidence type="ECO:0000313" key="11">
    <source>
        <dbReference type="Proteomes" id="UP000192660"/>
    </source>
</evidence>
<comment type="catalytic activity">
    <reaction evidence="8">
        <text>Mo-molybdopterin + GTP + H(+) = Mo-molybdopterin guanine dinucleotide + diphosphate</text>
        <dbReference type="Rhea" id="RHEA:34243"/>
        <dbReference type="ChEBI" id="CHEBI:15378"/>
        <dbReference type="ChEBI" id="CHEBI:33019"/>
        <dbReference type="ChEBI" id="CHEBI:37565"/>
        <dbReference type="ChEBI" id="CHEBI:71302"/>
        <dbReference type="ChEBI" id="CHEBI:71310"/>
        <dbReference type="EC" id="2.7.7.77"/>
    </reaction>
</comment>
<keyword evidence="3 8" id="KW-0479">Metal-binding</keyword>
<keyword evidence="11" id="KW-1185">Reference proteome</keyword>
<evidence type="ECO:0000256" key="1">
    <source>
        <dbReference type="ARBA" id="ARBA00022490"/>
    </source>
</evidence>
<dbReference type="GO" id="GO:0005737">
    <property type="term" value="C:cytoplasm"/>
    <property type="evidence" value="ECO:0007669"/>
    <property type="project" value="UniProtKB-SubCell"/>
</dbReference>
<comment type="similarity">
    <text evidence="8">Belongs to the MobA family.</text>
</comment>
<sequence>MEPIIDGVVLAGGQSSRMGKDKTQLSLPSGMRLIDRAVLLLQTVVNGQLWISRPWNYTTPGDNDLLDIEPFEGPLSGIARAMTSSHADFLAVMAVDLPNLPMDFYQRFKPYLSPHVEAILPQSARHRQPLAGFWSTHLVSDLIGFRQMGGRKVDTFLNRHTVKWVPVPDAWLSNVNTPREWQSWLDHQERD</sequence>
<dbReference type="STRING" id="28034.BFX07_05385"/>
<feature type="binding site" evidence="8">
    <location>
        <position position="96"/>
    </location>
    <ligand>
        <name>Mg(2+)</name>
        <dbReference type="ChEBI" id="CHEBI:18420"/>
    </ligand>
</feature>
<dbReference type="EC" id="2.7.7.77" evidence="8"/>
<comment type="cofactor">
    <cofactor evidence="8">
        <name>Mg(2+)</name>
        <dbReference type="ChEBI" id="CHEBI:18420"/>
    </cofactor>
</comment>
<evidence type="ECO:0000256" key="7">
    <source>
        <dbReference type="ARBA" id="ARBA00023150"/>
    </source>
</evidence>
<evidence type="ECO:0000256" key="5">
    <source>
        <dbReference type="ARBA" id="ARBA00022842"/>
    </source>
</evidence>
<feature type="domain" description="MobA-like NTP transferase" evidence="9">
    <location>
        <begin position="7"/>
        <end position="152"/>
    </location>
</feature>
<dbReference type="OrthoDB" id="9788394at2"/>
<gene>
    <name evidence="8" type="primary">mobA</name>
    <name evidence="10" type="ORF">SAMN00768000_0761</name>
</gene>
<dbReference type="Pfam" id="PF12804">
    <property type="entry name" value="NTP_transf_3"/>
    <property type="match status" value="1"/>
</dbReference>
<keyword evidence="2 8" id="KW-0808">Transferase</keyword>
<dbReference type="PANTHER" id="PTHR19136">
    <property type="entry name" value="MOLYBDENUM COFACTOR GUANYLYLTRANSFERASE"/>
    <property type="match status" value="1"/>
</dbReference>
<dbReference type="CDD" id="cd02503">
    <property type="entry name" value="MobA"/>
    <property type="match status" value="1"/>
</dbReference>
<dbReference type="AlphaFoldDB" id="A0A1W1W8Z8"/>
<dbReference type="EMBL" id="FWWY01000001">
    <property type="protein sequence ID" value="SMC02778.1"/>
    <property type="molecule type" value="Genomic_DNA"/>
</dbReference>
<dbReference type="HAMAP" id="MF_00316">
    <property type="entry name" value="MobA"/>
    <property type="match status" value="1"/>
</dbReference>
<dbReference type="GO" id="GO:0061603">
    <property type="term" value="F:molybdenum cofactor guanylyltransferase activity"/>
    <property type="evidence" value="ECO:0007669"/>
    <property type="project" value="UniProtKB-EC"/>
</dbReference>
<dbReference type="SUPFAM" id="SSF53448">
    <property type="entry name" value="Nucleotide-diphospho-sugar transferases"/>
    <property type="match status" value="1"/>
</dbReference>
<dbReference type="RefSeq" id="WP_028962727.1">
    <property type="nucleotide sequence ID" value="NZ_FWWY01000001.1"/>
</dbReference>
<feature type="binding site" evidence="8">
    <location>
        <begin position="10"/>
        <end position="12"/>
    </location>
    <ligand>
        <name>GTP</name>
        <dbReference type="ChEBI" id="CHEBI:37565"/>
    </ligand>
</feature>
<name>A0A1W1W8Z8_SULTA</name>
<comment type="caution">
    <text evidence="8">Lacks conserved residue(s) required for the propagation of feature annotation.</text>
</comment>
<dbReference type="Gene3D" id="3.90.550.10">
    <property type="entry name" value="Spore Coat Polysaccharide Biosynthesis Protein SpsA, Chain A"/>
    <property type="match status" value="1"/>
</dbReference>
<evidence type="ECO:0000256" key="2">
    <source>
        <dbReference type="ARBA" id="ARBA00022679"/>
    </source>
</evidence>
<keyword evidence="7 8" id="KW-0501">Molybdenum cofactor biosynthesis</keyword>
<evidence type="ECO:0000256" key="6">
    <source>
        <dbReference type="ARBA" id="ARBA00023134"/>
    </source>
</evidence>
<dbReference type="InterPro" id="IPR025877">
    <property type="entry name" value="MobA-like_NTP_Trfase"/>
</dbReference>
<keyword evidence="5 8" id="KW-0460">Magnesium</keyword>
<reference evidence="11" key="1">
    <citation type="submission" date="2017-04" db="EMBL/GenBank/DDBJ databases">
        <authorList>
            <person name="Varghese N."/>
            <person name="Submissions S."/>
        </authorList>
    </citation>
    <scope>NUCLEOTIDE SEQUENCE [LARGE SCALE GENOMIC DNA]</scope>
    <source>
        <strain evidence="11">DSM 9293</strain>
    </source>
</reference>